<dbReference type="SUPFAM" id="SSF57903">
    <property type="entry name" value="FYVE/PHD zinc finger"/>
    <property type="match status" value="1"/>
</dbReference>
<dbReference type="InterPro" id="IPR011011">
    <property type="entry name" value="Znf_FYVE_PHD"/>
</dbReference>
<dbReference type="InterPro" id="IPR001965">
    <property type="entry name" value="Znf_PHD"/>
</dbReference>
<dbReference type="STRING" id="49390.A0A068U233"/>
<dbReference type="Proteomes" id="UP000295252">
    <property type="component" value="Chromosome IX"/>
</dbReference>
<dbReference type="AlphaFoldDB" id="A0A068U233"/>
<dbReference type="InterPro" id="IPR058054">
    <property type="entry name" value="Znf_MS1-like"/>
</dbReference>
<dbReference type="InterPro" id="IPR057765">
    <property type="entry name" value="MS1-like_ubiquitin"/>
</dbReference>
<dbReference type="Pfam" id="PF25565">
    <property type="entry name" value="Ubiquitin_At1g33420"/>
    <property type="match status" value="1"/>
</dbReference>
<dbReference type="InterPro" id="IPR013083">
    <property type="entry name" value="Znf_RING/FYVE/PHD"/>
</dbReference>
<evidence type="ECO:0000256" key="5">
    <source>
        <dbReference type="ARBA" id="ARBA00023163"/>
    </source>
</evidence>
<reference evidence="8" key="1">
    <citation type="journal article" date="2014" name="Science">
        <title>The coffee genome provides insight into the convergent evolution of caffeine biosynthesis.</title>
        <authorList>
            <person name="Denoeud F."/>
            <person name="Carretero-Paulet L."/>
            <person name="Dereeper A."/>
            <person name="Droc G."/>
            <person name="Guyot R."/>
            <person name="Pietrella M."/>
            <person name="Zheng C."/>
            <person name="Alberti A."/>
            <person name="Anthony F."/>
            <person name="Aprea G."/>
            <person name="Aury J.M."/>
            <person name="Bento P."/>
            <person name="Bernard M."/>
            <person name="Bocs S."/>
            <person name="Campa C."/>
            <person name="Cenci A."/>
            <person name="Combes M.C."/>
            <person name="Crouzillat D."/>
            <person name="Da Silva C."/>
            <person name="Daddiego L."/>
            <person name="De Bellis F."/>
            <person name="Dussert S."/>
            <person name="Garsmeur O."/>
            <person name="Gayraud T."/>
            <person name="Guignon V."/>
            <person name="Jahn K."/>
            <person name="Jamilloux V."/>
            <person name="Joet T."/>
            <person name="Labadie K."/>
            <person name="Lan T."/>
            <person name="Leclercq J."/>
            <person name="Lepelley M."/>
            <person name="Leroy T."/>
            <person name="Li L.T."/>
            <person name="Librado P."/>
            <person name="Lopez L."/>
            <person name="Munoz A."/>
            <person name="Noel B."/>
            <person name="Pallavicini A."/>
            <person name="Perrotta G."/>
            <person name="Poncet V."/>
            <person name="Pot D."/>
            <person name="Priyono X."/>
            <person name="Rigoreau M."/>
            <person name="Rouard M."/>
            <person name="Rozas J."/>
            <person name="Tranchant-Dubreuil C."/>
            <person name="VanBuren R."/>
            <person name="Zhang Q."/>
            <person name="Andrade A.C."/>
            <person name="Argout X."/>
            <person name="Bertrand B."/>
            <person name="de Kochko A."/>
            <person name="Graziosi G."/>
            <person name="Henry R.J."/>
            <person name="Jayarama X."/>
            <person name="Ming R."/>
            <person name="Nagai C."/>
            <person name="Rounsley S."/>
            <person name="Sankoff D."/>
            <person name="Giuliano G."/>
            <person name="Albert V.A."/>
            <person name="Wincker P."/>
            <person name="Lashermes P."/>
        </authorList>
    </citation>
    <scope>NUCLEOTIDE SEQUENCE [LARGE SCALE GENOMIC DNA]</scope>
    <source>
        <strain evidence="8">cv. DH200-94</strain>
    </source>
</reference>
<dbReference type="InterPro" id="IPR019787">
    <property type="entry name" value="Znf_PHD-finger"/>
</dbReference>
<dbReference type="Pfam" id="PF25874">
    <property type="entry name" value="WHD_plant_repro"/>
    <property type="match status" value="1"/>
</dbReference>
<organism evidence="7 8">
    <name type="scientific">Coffea canephora</name>
    <name type="common">Robusta coffee</name>
    <dbReference type="NCBI Taxonomy" id="49390"/>
    <lineage>
        <taxon>Eukaryota</taxon>
        <taxon>Viridiplantae</taxon>
        <taxon>Streptophyta</taxon>
        <taxon>Embryophyta</taxon>
        <taxon>Tracheophyta</taxon>
        <taxon>Spermatophyta</taxon>
        <taxon>Magnoliopsida</taxon>
        <taxon>eudicotyledons</taxon>
        <taxon>Gunneridae</taxon>
        <taxon>Pentapetalae</taxon>
        <taxon>asterids</taxon>
        <taxon>lamiids</taxon>
        <taxon>Gentianales</taxon>
        <taxon>Rubiaceae</taxon>
        <taxon>Ixoroideae</taxon>
        <taxon>Gardenieae complex</taxon>
        <taxon>Bertiereae - Coffeeae clade</taxon>
        <taxon>Coffeeae</taxon>
        <taxon>Coffea</taxon>
    </lineage>
</organism>
<evidence type="ECO:0000313" key="7">
    <source>
        <dbReference type="EMBL" id="CDP01658.1"/>
    </source>
</evidence>
<evidence type="ECO:0000256" key="2">
    <source>
        <dbReference type="ARBA" id="ARBA00022771"/>
    </source>
</evidence>
<dbReference type="OrthoDB" id="436852at2759"/>
<dbReference type="EMBL" id="HG739091">
    <property type="protein sequence ID" value="CDP01658.1"/>
    <property type="molecule type" value="Genomic_DNA"/>
</dbReference>
<dbReference type="OMA" id="RCSGWSH"/>
<evidence type="ECO:0000256" key="4">
    <source>
        <dbReference type="ARBA" id="ARBA00023015"/>
    </source>
</evidence>
<keyword evidence="1" id="KW-0479">Metal-binding</keyword>
<keyword evidence="2" id="KW-0863">Zinc-finger</keyword>
<dbReference type="Gene3D" id="3.30.40.10">
    <property type="entry name" value="Zinc/RING finger domain, C3HC4 (zinc finger)"/>
    <property type="match status" value="1"/>
</dbReference>
<dbReference type="Pfam" id="PF00628">
    <property type="entry name" value="PHD"/>
    <property type="match status" value="1"/>
</dbReference>
<dbReference type="InterPro" id="IPR059080">
    <property type="entry name" value="WHD_PTC1"/>
</dbReference>
<protein>
    <recommendedName>
        <fullName evidence="6">Zinc finger PHD-type domain-containing protein</fullName>
    </recommendedName>
</protein>
<accession>A0A068U233</accession>
<evidence type="ECO:0000259" key="6">
    <source>
        <dbReference type="SMART" id="SM00249"/>
    </source>
</evidence>
<name>A0A068U233_COFCA</name>
<evidence type="ECO:0000256" key="3">
    <source>
        <dbReference type="ARBA" id="ARBA00022833"/>
    </source>
</evidence>
<dbReference type="PANTHER" id="PTHR46201">
    <property type="entry name" value="PHD FINGER PROTEIN MALE MEIOCYTE DEATH 1-RELATED"/>
    <property type="match status" value="1"/>
</dbReference>
<feature type="domain" description="Zinc finger PHD-type" evidence="6">
    <location>
        <begin position="606"/>
        <end position="652"/>
    </location>
</feature>
<dbReference type="PhylomeDB" id="A0A068U233"/>
<evidence type="ECO:0000256" key="1">
    <source>
        <dbReference type="ARBA" id="ARBA00022723"/>
    </source>
</evidence>
<dbReference type="GO" id="GO:0008270">
    <property type="term" value="F:zinc ion binding"/>
    <property type="evidence" value="ECO:0007669"/>
    <property type="project" value="UniProtKB-KW"/>
</dbReference>
<dbReference type="SMART" id="SM00249">
    <property type="entry name" value="PHD"/>
    <property type="match status" value="1"/>
</dbReference>
<keyword evidence="3" id="KW-0862">Zinc</keyword>
<dbReference type="InParanoid" id="A0A068U233"/>
<dbReference type="PANTHER" id="PTHR46201:SF9">
    <property type="entry name" value="PHD FINGER PROTEIN MALE MEIOCYTE DEATH 1"/>
    <property type="match status" value="1"/>
</dbReference>
<gene>
    <name evidence="7" type="ORF">GSCOC_T00036777001</name>
</gene>
<dbReference type="CDD" id="cd15556">
    <property type="entry name" value="PHD_MMD1_like"/>
    <property type="match status" value="1"/>
</dbReference>
<proteinExistence type="predicted"/>
<keyword evidence="4" id="KW-0805">Transcription regulation</keyword>
<keyword evidence="5" id="KW-0804">Transcription</keyword>
<dbReference type="Gramene" id="CDP01658">
    <property type="protein sequence ID" value="CDP01658"/>
    <property type="gene ID" value="GSCOC_T00036777001"/>
</dbReference>
<keyword evidence="8" id="KW-1185">Reference proteome</keyword>
<dbReference type="FunCoup" id="A0A068U233">
    <property type="interactions" value="14"/>
</dbReference>
<sequence>MSKSNLEAQKMRKGIPKYYGFHTFGDPGYPILLNGPFRDNIRIFLQQCAELQDYKVEGMSIWSTFLVHEKGGFVVPLYAIEEHVKHSLSPFCDHCRCAGWSHHFVSRRKYHLIIPVDGEWNKPLGRDAFDLDTHLLHGLIHCNGFGHLLCINGIEGGSKKLCGREIMDLWDRICSNLQASKITVEDVSKKHMMDLRLLHGVAYGHPWFGRWGYRFCHGSFGVREHHYERAIELLSSLKLDDVIRDFDFTDRCKEIKEIIHCYRNLSETNLITLRDLFRFMLVLKSRAEMRRNAAKSTAMARLVSSGYFERKAVLKQHFEKEKSAKCRKFSAVAANWDSRWPVRRLEFTANVIVDALREKKAANRFRSSVMNRQEVRDAARQQIGDTGLIDYVLKSLNNVVVGGYIVRRMVNRATRKLEFTIEEVKNGVKFDEGKVPAAVQACHTVPRNDVFGDLSCLYDNILLDYPEVDMVRLAAGTVLNSKYFVKEWPFRDEQDLALRFTCRLMPSLTEMETELTRELPRGEYIVVPLHSTIGDLKIAIQSAMRDTYCIMKHLLVTDIIETEGMSDGEVLFGILESGTELWVRGTGLDLETDLRYEGGADNWKVSCKCGAQDDDGERMVSCDVCEIWQHTRCCGIEDSEAVPPVFVCDACCTSLAPSRAAQPSYELEPYGALVSPAGSYVYYPEAALLNFGGSEIFQLESN</sequence>
<evidence type="ECO:0000313" key="8">
    <source>
        <dbReference type="Proteomes" id="UP000295252"/>
    </source>
</evidence>
<dbReference type="InterPro" id="IPR019786">
    <property type="entry name" value="Zinc_finger_PHD-type_CS"/>
</dbReference>
<dbReference type="PROSITE" id="PS01359">
    <property type="entry name" value="ZF_PHD_1"/>
    <property type="match status" value="1"/>
</dbReference>